<sequence>MILDPINSRDKRVWDILNTLVLPVSFKPEVPLDDINKVLKSAHEMAVKTMLNDQETTNLLGNTFADSIKDSYFESTIQNKYGLITLKTIEGVSSRYILSNLLFYIEKNSVFDYVYTMITQEYTIPLIKKYREQTEKLTYMEVENKAIDTIQEATKKLLYAMMVSYDFDSIREACQEITDTNLRDPEKSTTIVNTLKFSELLSPDFVYDLALNPQNLSHNEDKIRKYIKDVELIHLSQSYFKFYKNVCKRSDAYRIKDEAERTKRERDAYHSIVGVRCDGLNSEEIEILNKIIMENIFIDKYKDIINNSIILRNIKDIIFDHKHINDIVTIDNDAVYFTSTDGKSKPRVFSYKNRIPSDDVDEEEEGKLKGVDDIDEEEQERLMNDDVTLSATGVGPDTFNQLYISNGFSRDLPKGPLERIHHRRRTINRLMNKFRSNYKVMTECSILEKGDYYEGFRYYKPNAANNGIFRTNNDEILLYALIELETNYKRKRAHIDKEKSLRRASMDLKGGRF</sequence>
<evidence type="ECO:0000313" key="1">
    <source>
        <dbReference type="EMBL" id="DAG05813.1"/>
    </source>
</evidence>
<name>A0A8S5VGD4_9CAUD</name>
<organism evidence="1">
    <name type="scientific">Myoviridae sp. ctkfK18</name>
    <dbReference type="NCBI Taxonomy" id="2825165"/>
    <lineage>
        <taxon>Viruses</taxon>
        <taxon>Duplodnaviria</taxon>
        <taxon>Heunggongvirae</taxon>
        <taxon>Uroviricota</taxon>
        <taxon>Caudoviricetes</taxon>
    </lineage>
</organism>
<proteinExistence type="predicted"/>
<dbReference type="EMBL" id="BK016265">
    <property type="protein sequence ID" value="DAG05813.1"/>
    <property type="molecule type" value="Genomic_DNA"/>
</dbReference>
<reference evidence="1" key="1">
    <citation type="journal article" date="2021" name="Proc. Natl. Acad. Sci. U.S.A.">
        <title>A Catalog of Tens of Thousands of Viruses from Human Metagenomes Reveals Hidden Associations with Chronic Diseases.</title>
        <authorList>
            <person name="Tisza M.J."/>
            <person name="Buck C.B."/>
        </authorList>
    </citation>
    <scope>NUCLEOTIDE SEQUENCE</scope>
    <source>
        <strain evidence="1">CtkfK18</strain>
    </source>
</reference>
<accession>A0A8S5VGD4</accession>
<protein>
    <submittedName>
        <fullName evidence="1">Uncharacterized protein</fullName>
    </submittedName>
</protein>